<dbReference type="Pfam" id="PF07751">
    <property type="entry name" value="Abi_2"/>
    <property type="match status" value="1"/>
</dbReference>
<comment type="caution">
    <text evidence="1">The sequence shown here is derived from an EMBL/GenBank/DDBJ whole genome shotgun (WGS) entry which is preliminary data.</text>
</comment>
<sequence>MELKAPKVFKTHEEQLEILKERGLYIEDADEALLILKRINYYRLTGYMLFMKKNDEFYPGSSFGQAVRMYEFDEKLRRILLGVVEYIEVSFRAKLAYYFSETHEPLGYQNSENFEFEEAHQEFMSYLKDKITKSRELFVMHHKKQYGSQLPLWVAVELFTMGMLSKFYKNMKTEDQKVIAKNVFGINPGVLSQNLQSITILRNTCAHYSRVYNKKFSAGGVKLPSKIKNSLNKDKLAAFFYIFKNMLPEIEWRRFFNAFNVLVDEYDDVVKYEHMGFYDGWQDHIN</sequence>
<organism evidence="1 2">
    <name type="scientific">Bacillus subtilis</name>
    <dbReference type="NCBI Taxonomy" id="1423"/>
    <lineage>
        <taxon>Bacteria</taxon>
        <taxon>Bacillati</taxon>
        <taxon>Bacillota</taxon>
        <taxon>Bacilli</taxon>
        <taxon>Bacillales</taxon>
        <taxon>Bacillaceae</taxon>
        <taxon>Bacillus</taxon>
    </lineage>
</organism>
<reference evidence="1" key="1">
    <citation type="submission" date="2021-03" db="EMBL/GenBank/DDBJ databases">
        <title>Isolation of Bacillus subtilis from fermented food sample.</title>
        <authorList>
            <person name="Lakshmanan V."/>
            <person name="Athira K."/>
            <person name="Rajagopal K."/>
        </authorList>
    </citation>
    <scope>NUCLEOTIDE SEQUENCE</scope>
    <source>
        <strain evidence="1">S1</strain>
    </source>
</reference>
<evidence type="ECO:0000313" key="1">
    <source>
        <dbReference type="EMBL" id="MBO3793217.1"/>
    </source>
</evidence>
<proteinExistence type="predicted"/>
<gene>
    <name evidence="1" type="ORF">J5227_02565</name>
</gene>
<dbReference type="AlphaFoldDB" id="A0A8I1WAG4"/>
<dbReference type="InterPro" id="IPR011664">
    <property type="entry name" value="Abi_system_AbiD/AbiF-like"/>
</dbReference>
<protein>
    <submittedName>
        <fullName evidence="1">Abi family protein</fullName>
    </submittedName>
</protein>
<name>A0A8I1WAG4_BACIU</name>
<dbReference type="InterPro" id="IPR017034">
    <property type="entry name" value="Abi_system_AbiD/AbiF"/>
</dbReference>
<dbReference type="EMBL" id="JAGFPW010000001">
    <property type="protein sequence ID" value="MBO3793217.1"/>
    <property type="molecule type" value="Genomic_DNA"/>
</dbReference>
<accession>A0A8I1WAG4</accession>
<dbReference type="Proteomes" id="UP000665181">
    <property type="component" value="Unassembled WGS sequence"/>
</dbReference>
<dbReference type="RefSeq" id="WP_208555899.1">
    <property type="nucleotide sequence ID" value="NZ_CP139103.1"/>
</dbReference>
<evidence type="ECO:0000313" key="2">
    <source>
        <dbReference type="Proteomes" id="UP000665181"/>
    </source>
</evidence>
<dbReference type="PIRSF" id="PIRSF034934">
    <property type="entry name" value="AbiF_AbiD"/>
    <property type="match status" value="1"/>
</dbReference>